<organism evidence="6 7">
    <name type="scientific">Amycolatopsis albispora</name>
    <dbReference type="NCBI Taxonomy" id="1804986"/>
    <lineage>
        <taxon>Bacteria</taxon>
        <taxon>Bacillati</taxon>
        <taxon>Actinomycetota</taxon>
        <taxon>Actinomycetes</taxon>
        <taxon>Pseudonocardiales</taxon>
        <taxon>Pseudonocardiaceae</taxon>
        <taxon>Amycolatopsis</taxon>
    </lineage>
</organism>
<dbReference type="RefSeq" id="WP_113690454.1">
    <property type="nucleotide sequence ID" value="NZ_CP015163.1"/>
</dbReference>
<evidence type="ECO:0000313" key="7">
    <source>
        <dbReference type="Proteomes" id="UP000250434"/>
    </source>
</evidence>
<sequence>MSADSATTSESSRPGKGVVARRALRDSVYEVLLEQVLDGSSPPGSSLNIDSLARQLGVSPTPVREALAQMEHTGLISREALKGYRVADPLSDEQMRELVDARTVVELAAVEKAMARRAELLPELRVAHAHHLLSAHRVTQLRRGDAPPPGYADLREYFTADWNFHLAIMRAADNRYLLQMAESLSAHVHRLRQSMDHGEFDVDQAVAEHATILAAFESGDERAPVEAMRAHLAGVAERSAGAEHPGE</sequence>
<dbReference type="InterPro" id="IPR000524">
    <property type="entry name" value="Tscrpt_reg_HTH_GntR"/>
</dbReference>
<dbReference type="Pfam" id="PF00392">
    <property type="entry name" value="GntR"/>
    <property type="match status" value="1"/>
</dbReference>
<dbReference type="GO" id="GO:0003700">
    <property type="term" value="F:DNA-binding transcription factor activity"/>
    <property type="evidence" value="ECO:0007669"/>
    <property type="project" value="InterPro"/>
</dbReference>
<dbReference type="InterPro" id="IPR011711">
    <property type="entry name" value="GntR_C"/>
</dbReference>
<keyword evidence="3" id="KW-0804">Transcription</keyword>
<accession>A0A344KZE2</accession>
<dbReference type="SUPFAM" id="SSF48008">
    <property type="entry name" value="GntR ligand-binding domain-like"/>
    <property type="match status" value="1"/>
</dbReference>
<keyword evidence="7" id="KW-1185">Reference proteome</keyword>
<dbReference type="InterPro" id="IPR036390">
    <property type="entry name" value="WH_DNA-bd_sf"/>
</dbReference>
<evidence type="ECO:0000256" key="3">
    <source>
        <dbReference type="ARBA" id="ARBA00023163"/>
    </source>
</evidence>
<dbReference type="KEGG" id="aab:A4R43_00425"/>
<keyword evidence="1" id="KW-0805">Transcription regulation</keyword>
<dbReference type="CDD" id="cd07377">
    <property type="entry name" value="WHTH_GntR"/>
    <property type="match status" value="1"/>
</dbReference>
<keyword evidence="2" id="KW-0238">DNA-binding</keyword>
<dbReference type="AlphaFoldDB" id="A0A344KZE2"/>
<dbReference type="InterPro" id="IPR036388">
    <property type="entry name" value="WH-like_DNA-bd_sf"/>
</dbReference>
<evidence type="ECO:0000256" key="2">
    <source>
        <dbReference type="ARBA" id="ARBA00023125"/>
    </source>
</evidence>
<protein>
    <submittedName>
        <fullName evidence="6">GntR family transcriptional regulator</fullName>
    </submittedName>
</protein>
<name>A0A344KZE2_9PSEU</name>
<feature type="region of interest" description="Disordered" evidence="4">
    <location>
        <begin position="1"/>
        <end position="20"/>
    </location>
</feature>
<dbReference type="Gene3D" id="1.20.120.530">
    <property type="entry name" value="GntR ligand-binding domain-like"/>
    <property type="match status" value="1"/>
</dbReference>
<dbReference type="EMBL" id="CP015163">
    <property type="protein sequence ID" value="AXB41166.1"/>
    <property type="molecule type" value="Genomic_DNA"/>
</dbReference>
<feature type="domain" description="HTH gntR-type" evidence="5">
    <location>
        <begin position="22"/>
        <end position="89"/>
    </location>
</feature>
<reference evidence="6 7" key="1">
    <citation type="submission" date="2016-04" db="EMBL/GenBank/DDBJ databases">
        <title>Complete genome sequence and analysis of deep-sea sediment isolate, Amycolatopsis sp. WP1.</title>
        <authorList>
            <person name="Wang H."/>
            <person name="Chen S."/>
            <person name="Wu Q."/>
        </authorList>
    </citation>
    <scope>NUCLEOTIDE SEQUENCE [LARGE SCALE GENOMIC DNA]</scope>
    <source>
        <strain evidence="6 7">WP1</strain>
    </source>
</reference>
<proteinExistence type="predicted"/>
<evidence type="ECO:0000256" key="4">
    <source>
        <dbReference type="SAM" id="MobiDB-lite"/>
    </source>
</evidence>
<dbReference type="PROSITE" id="PS50949">
    <property type="entry name" value="HTH_GNTR"/>
    <property type="match status" value="1"/>
</dbReference>
<dbReference type="SMART" id="SM00345">
    <property type="entry name" value="HTH_GNTR"/>
    <property type="match status" value="1"/>
</dbReference>
<dbReference type="PANTHER" id="PTHR43537">
    <property type="entry name" value="TRANSCRIPTIONAL REGULATOR, GNTR FAMILY"/>
    <property type="match status" value="1"/>
</dbReference>
<gene>
    <name evidence="6" type="ORF">A4R43_00425</name>
</gene>
<dbReference type="Pfam" id="PF07729">
    <property type="entry name" value="FCD"/>
    <property type="match status" value="1"/>
</dbReference>
<dbReference type="Proteomes" id="UP000250434">
    <property type="component" value="Chromosome"/>
</dbReference>
<evidence type="ECO:0000313" key="6">
    <source>
        <dbReference type="EMBL" id="AXB41166.1"/>
    </source>
</evidence>
<dbReference type="GO" id="GO:0003677">
    <property type="term" value="F:DNA binding"/>
    <property type="evidence" value="ECO:0007669"/>
    <property type="project" value="UniProtKB-KW"/>
</dbReference>
<dbReference type="OrthoDB" id="3289286at2"/>
<feature type="compositionally biased region" description="Polar residues" evidence="4">
    <location>
        <begin position="1"/>
        <end position="12"/>
    </location>
</feature>
<evidence type="ECO:0000256" key="1">
    <source>
        <dbReference type="ARBA" id="ARBA00023015"/>
    </source>
</evidence>
<dbReference type="InterPro" id="IPR008920">
    <property type="entry name" value="TF_FadR/GntR_C"/>
</dbReference>
<dbReference type="PANTHER" id="PTHR43537:SF5">
    <property type="entry name" value="UXU OPERON TRANSCRIPTIONAL REGULATOR"/>
    <property type="match status" value="1"/>
</dbReference>
<dbReference type="Gene3D" id="1.10.10.10">
    <property type="entry name" value="Winged helix-like DNA-binding domain superfamily/Winged helix DNA-binding domain"/>
    <property type="match status" value="1"/>
</dbReference>
<dbReference type="SMART" id="SM00895">
    <property type="entry name" value="FCD"/>
    <property type="match status" value="1"/>
</dbReference>
<dbReference type="SUPFAM" id="SSF46785">
    <property type="entry name" value="Winged helix' DNA-binding domain"/>
    <property type="match status" value="1"/>
</dbReference>
<evidence type="ECO:0000259" key="5">
    <source>
        <dbReference type="PROSITE" id="PS50949"/>
    </source>
</evidence>